<sequence length="216" mass="23084">MPAEVVQPAGGDQAGQARADHDRVQALGHSRSVSALSAAHRGLPGRTAGQGQGMAVMVGTRRGRSARDWVVLGGFGLAAFATAAVGGFGVRDAAGEYAGLARPAWAPPSWLFGPVWTVLYVMIAVAGWLAWRRVGWTWPLVPYAVQLVLNAAWTPIFFGLGAYGLATADIVALWFAIGVTVVAFWRVRRAAAWLLVPYWAWVSYATALTVAIWRLN</sequence>
<dbReference type="PANTHER" id="PTHR10057">
    <property type="entry name" value="PERIPHERAL-TYPE BENZODIAZEPINE RECEPTOR"/>
    <property type="match status" value="1"/>
</dbReference>
<reference evidence="8 9" key="1">
    <citation type="journal article" date="2019" name="Int. J. Syst. Evol. Microbiol.">
        <title>The Global Catalogue of Microorganisms (GCM) 10K type strain sequencing project: providing services to taxonomists for standard genome sequencing and annotation.</title>
        <authorList>
            <consortium name="The Broad Institute Genomics Platform"/>
            <consortium name="The Broad Institute Genome Sequencing Center for Infectious Disease"/>
            <person name="Wu L."/>
            <person name="Ma J."/>
        </authorList>
    </citation>
    <scope>NUCLEOTIDE SEQUENCE [LARGE SCALE GENOMIC DNA]</scope>
    <source>
        <strain evidence="8 9">JCM 13250</strain>
    </source>
</reference>
<dbReference type="Gene3D" id="1.20.1260.100">
    <property type="entry name" value="TspO/MBR protein"/>
    <property type="match status" value="1"/>
</dbReference>
<organism evidence="8 9">
    <name type="scientific">Luedemannella flava</name>
    <dbReference type="NCBI Taxonomy" id="349316"/>
    <lineage>
        <taxon>Bacteria</taxon>
        <taxon>Bacillati</taxon>
        <taxon>Actinomycetota</taxon>
        <taxon>Actinomycetes</taxon>
        <taxon>Micromonosporales</taxon>
        <taxon>Micromonosporaceae</taxon>
        <taxon>Luedemannella</taxon>
    </lineage>
</organism>
<evidence type="ECO:0000256" key="1">
    <source>
        <dbReference type="ARBA" id="ARBA00004141"/>
    </source>
</evidence>
<evidence type="ECO:0000256" key="6">
    <source>
        <dbReference type="SAM" id="MobiDB-lite"/>
    </source>
</evidence>
<evidence type="ECO:0000256" key="4">
    <source>
        <dbReference type="ARBA" id="ARBA00022989"/>
    </source>
</evidence>
<evidence type="ECO:0000256" key="2">
    <source>
        <dbReference type="ARBA" id="ARBA00007524"/>
    </source>
</evidence>
<feature type="region of interest" description="Disordered" evidence="6">
    <location>
        <begin position="1"/>
        <end position="20"/>
    </location>
</feature>
<feature type="transmembrane region" description="Helical" evidence="7">
    <location>
        <begin position="69"/>
        <end position="90"/>
    </location>
</feature>
<name>A0ABN2MC00_9ACTN</name>
<evidence type="ECO:0000256" key="3">
    <source>
        <dbReference type="ARBA" id="ARBA00022692"/>
    </source>
</evidence>
<evidence type="ECO:0000313" key="8">
    <source>
        <dbReference type="EMBL" id="GAA1819848.1"/>
    </source>
</evidence>
<keyword evidence="5 7" id="KW-0472">Membrane</keyword>
<feature type="compositionally biased region" description="Low complexity" evidence="6">
    <location>
        <begin position="7"/>
        <end position="17"/>
    </location>
</feature>
<keyword evidence="3 7" id="KW-0812">Transmembrane</keyword>
<keyword evidence="4 7" id="KW-1133">Transmembrane helix</keyword>
<accession>A0ABN2MC00</accession>
<comment type="similarity">
    <text evidence="2">Belongs to the TspO/BZRP family.</text>
</comment>
<feature type="transmembrane region" description="Helical" evidence="7">
    <location>
        <begin position="170"/>
        <end position="187"/>
    </location>
</feature>
<dbReference type="CDD" id="cd15904">
    <property type="entry name" value="TSPO_MBR"/>
    <property type="match status" value="1"/>
</dbReference>
<evidence type="ECO:0000313" key="9">
    <source>
        <dbReference type="Proteomes" id="UP001500218"/>
    </source>
</evidence>
<comment type="subcellular location">
    <subcellularLocation>
        <location evidence="1">Membrane</location>
        <topology evidence="1">Multi-pass membrane protein</topology>
    </subcellularLocation>
</comment>
<dbReference type="Proteomes" id="UP001500218">
    <property type="component" value="Unassembled WGS sequence"/>
</dbReference>
<protein>
    <recommendedName>
        <fullName evidence="10">Tryptophan-rich sensory protein</fullName>
    </recommendedName>
</protein>
<comment type="caution">
    <text evidence="8">The sequence shown here is derived from an EMBL/GenBank/DDBJ whole genome shotgun (WGS) entry which is preliminary data.</text>
</comment>
<evidence type="ECO:0000256" key="7">
    <source>
        <dbReference type="SAM" id="Phobius"/>
    </source>
</evidence>
<evidence type="ECO:0008006" key="10">
    <source>
        <dbReference type="Google" id="ProtNLM"/>
    </source>
</evidence>
<gene>
    <name evidence="8" type="ORF">GCM10009682_45410</name>
</gene>
<dbReference type="Pfam" id="PF03073">
    <property type="entry name" value="TspO_MBR"/>
    <property type="match status" value="1"/>
</dbReference>
<keyword evidence="9" id="KW-1185">Reference proteome</keyword>
<dbReference type="EMBL" id="BAAALT010000166">
    <property type="protein sequence ID" value="GAA1819848.1"/>
    <property type="molecule type" value="Genomic_DNA"/>
</dbReference>
<feature type="transmembrane region" description="Helical" evidence="7">
    <location>
        <begin position="143"/>
        <end position="164"/>
    </location>
</feature>
<proteinExistence type="inferred from homology"/>
<evidence type="ECO:0000256" key="5">
    <source>
        <dbReference type="ARBA" id="ARBA00023136"/>
    </source>
</evidence>
<feature type="transmembrane region" description="Helical" evidence="7">
    <location>
        <begin position="110"/>
        <end position="131"/>
    </location>
</feature>
<dbReference type="InterPro" id="IPR038330">
    <property type="entry name" value="TspO/MBR-related_sf"/>
</dbReference>
<dbReference type="InterPro" id="IPR004307">
    <property type="entry name" value="TspO_MBR"/>
</dbReference>
<dbReference type="PANTHER" id="PTHR10057:SF0">
    <property type="entry name" value="TRANSLOCATOR PROTEIN"/>
    <property type="match status" value="1"/>
</dbReference>
<feature type="transmembrane region" description="Helical" evidence="7">
    <location>
        <begin position="194"/>
        <end position="213"/>
    </location>
</feature>